<dbReference type="Pfam" id="PF00672">
    <property type="entry name" value="HAMP"/>
    <property type="match status" value="1"/>
</dbReference>
<feature type="domain" description="Histidine kinase" evidence="15">
    <location>
        <begin position="263"/>
        <end position="473"/>
    </location>
</feature>
<dbReference type="InterPro" id="IPR050398">
    <property type="entry name" value="HssS/ArlS-like"/>
</dbReference>
<evidence type="ECO:0000313" key="19">
    <source>
        <dbReference type="Proteomes" id="UP000095431"/>
    </source>
</evidence>
<evidence type="ECO:0000256" key="10">
    <source>
        <dbReference type="ARBA" id="ARBA00022840"/>
    </source>
</evidence>
<dbReference type="PANTHER" id="PTHR45528">
    <property type="entry name" value="SENSOR HISTIDINE KINASE CPXA"/>
    <property type="match status" value="1"/>
</dbReference>
<dbReference type="Gene3D" id="1.10.287.130">
    <property type="match status" value="1"/>
</dbReference>
<keyword evidence="4" id="KW-1003">Cell membrane</keyword>
<feature type="domain" description="HAMP" evidence="16">
    <location>
        <begin position="196"/>
        <end position="248"/>
    </location>
</feature>
<comment type="catalytic activity">
    <reaction evidence="1">
        <text>ATP + protein L-histidine = ADP + protein N-phospho-L-histidine.</text>
        <dbReference type="EC" id="2.7.13.3"/>
    </reaction>
</comment>
<dbReference type="EMBL" id="CYZN01000016">
    <property type="protein sequence ID" value="CUO32517.1"/>
    <property type="molecule type" value="Genomic_DNA"/>
</dbReference>
<gene>
    <name evidence="17" type="primary">srrB_3</name>
    <name evidence="18" type="synonym">srrB_1</name>
    <name evidence="18" type="ORF">BWLFYP14_02150</name>
    <name evidence="17" type="ORF">ERS852478_02470</name>
</gene>
<evidence type="ECO:0000259" key="16">
    <source>
        <dbReference type="PROSITE" id="PS50885"/>
    </source>
</evidence>
<dbReference type="CDD" id="cd00082">
    <property type="entry name" value="HisKA"/>
    <property type="match status" value="1"/>
</dbReference>
<keyword evidence="8" id="KW-0547">Nucleotide-binding</keyword>
<dbReference type="Gene3D" id="3.30.565.10">
    <property type="entry name" value="Histidine kinase-like ATPase, C-terminal domain"/>
    <property type="match status" value="1"/>
</dbReference>
<dbReference type="Proteomes" id="UP000366766">
    <property type="component" value="Unassembled WGS sequence"/>
</dbReference>
<dbReference type="PROSITE" id="PS50109">
    <property type="entry name" value="HIS_KIN"/>
    <property type="match status" value="1"/>
</dbReference>
<dbReference type="PANTHER" id="PTHR45528:SF1">
    <property type="entry name" value="SENSOR HISTIDINE KINASE CPXA"/>
    <property type="match status" value="1"/>
</dbReference>
<evidence type="ECO:0000256" key="12">
    <source>
        <dbReference type="ARBA" id="ARBA00023012"/>
    </source>
</evidence>
<evidence type="ECO:0000256" key="5">
    <source>
        <dbReference type="ARBA" id="ARBA00022553"/>
    </source>
</evidence>
<dbReference type="AlphaFoldDB" id="A0A174E4Z9"/>
<dbReference type="CDD" id="cd00075">
    <property type="entry name" value="HATPase"/>
    <property type="match status" value="1"/>
</dbReference>
<evidence type="ECO:0000256" key="1">
    <source>
        <dbReference type="ARBA" id="ARBA00000085"/>
    </source>
</evidence>
<dbReference type="InterPro" id="IPR004358">
    <property type="entry name" value="Sig_transdc_His_kin-like_C"/>
</dbReference>
<dbReference type="SUPFAM" id="SSF55874">
    <property type="entry name" value="ATPase domain of HSP90 chaperone/DNA topoisomerase II/histidine kinase"/>
    <property type="match status" value="1"/>
</dbReference>
<keyword evidence="12" id="KW-0902">Two-component regulatory system</keyword>
<dbReference type="SMART" id="SM00388">
    <property type="entry name" value="HisKA"/>
    <property type="match status" value="1"/>
</dbReference>
<evidence type="ECO:0000256" key="8">
    <source>
        <dbReference type="ARBA" id="ARBA00022741"/>
    </source>
</evidence>
<keyword evidence="13 14" id="KW-0472">Membrane</keyword>
<reference evidence="18 20" key="2">
    <citation type="submission" date="2019-07" db="EMBL/GenBank/DDBJ databases">
        <authorList>
            <person name="Chang H.-W."/>
            <person name="Raman A."/>
            <person name="Venkatesh S."/>
            <person name="Gehrig J."/>
        </authorList>
    </citation>
    <scope>NUCLEOTIDE SEQUENCE [LARGE SCALE GENOMIC DNA]</scope>
    <source>
        <strain evidence="18">Blautia_wexlerae_LFYP_14</strain>
    </source>
</reference>
<evidence type="ECO:0000256" key="3">
    <source>
        <dbReference type="ARBA" id="ARBA00012438"/>
    </source>
</evidence>
<keyword evidence="20" id="KW-1185">Reference proteome</keyword>
<dbReference type="GO" id="GO:0000155">
    <property type="term" value="F:phosphorelay sensor kinase activity"/>
    <property type="evidence" value="ECO:0007669"/>
    <property type="project" value="InterPro"/>
</dbReference>
<dbReference type="CDD" id="cd06225">
    <property type="entry name" value="HAMP"/>
    <property type="match status" value="1"/>
</dbReference>
<feature type="transmembrane region" description="Helical" evidence="14">
    <location>
        <begin position="7"/>
        <end position="28"/>
    </location>
</feature>
<proteinExistence type="predicted"/>
<dbReference type="InterPro" id="IPR005467">
    <property type="entry name" value="His_kinase_dom"/>
</dbReference>
<evidence type="ECO:0000259" key="15">
    <source>
        <dbReference type="PROSITE" id="PS50109"/>
    </source>
</evidence>
<organism evidence="17 19">
    <name type="scientific">Blautia wexlerae</name>
    <dbReference type="NCBI Taxonomy" id="418240"/>
    <lineage>
        <taxon>Bacteria</taxon>
        <taxon>Bacillati</taxon>
        <taxon>Bacillota</taxon>
        <taxon>Clostridia</taxon>
        <taxon>Lachnospirales</taxon>
        <taxon>Lachnospiraceae</taxon>
        <taxon>Blautia</taxon>
    </lineage>
</organism>
<feature type="transmembrane region" description="Helical" evidence="14">
    <location>
        <begin position="172"/>
        <end position="195"/>
    </location>
</feature>
<protein>
    <recommendedName>
        <fullName evidence="3">histidine kinase</fullName>
        <ecNumber evidence="3">2.7.13.3</ecNumber>
    </recommendedName>
</protein>
<dbReference type="InterPro" id="IPR036097">
    <property type="entry name" value="HisK_dim/P_sf"/>
</dbReference>
<accession>A0A174E4Z9</accession>
<evidence type="ECO:0000256" key="9">
    <source>
        <dbReference type="ARBA" id="ARBA00022777"/>
    </source>
</evidence>
<dbReference type="SUPFAM" id="SSF47384">
    <property type="entry name" value="Homodimeric domain of signal transducing histidine kinase"/>
    <property type="match status" value="1"/>
</dbReference>
<dbReference type="InterPro" id="IPR036890">
    <property type="entry name" value="HATPase_C_sf"/>
</dbReference>
<evidence type="ECO:0000256" key="13">
    <source>
        <dbReference type="ARBA" id="ARBA00023136"/>
    </source>
</evidence>
<sequence>MKLLIKIFFQTTCIILLVSSGIFLYTTYCWKNQSIQNINSYESSIFRINILQFENKTSLSENQKQNADNEMRPQIVTYAFRQVFHDSAVLYLDGKMTYNGTVYEFDVKKLRELCASKANMVDHGSNSDGHGPMISQINGRTLLLFYYGNVNMGYQIVTYKDITDVIEKSHLLFFQTGGFTLSLIVVMGIILYLSLRKITAPLTSLREATLLVSEGIYDFKVPSEGNTELAQVGATFNFMTGKIKEQIESLSNINRTQKQLIGSLAHELKTPMTAIIGYADTLLTVRLTPERQEKALIYIENECRRLSRLSMKMLELTGLYEASEDSFNPVEIQVDNFLKEVKELIDCRLQEKNISLDVFCEPKELVKKFDQDLMISVVTNLIDNAVKASRKESKIVLEATPDHLMVQDFGKGIPKEDLEMVTEPFYMVDKSRSRAKGSVGLGLSLCHKIIELHDFQLKIESNQGKGTTVSVFW</sequence>
<keyword evidence="11 14" id="KW-1133">Transmembrane helix</keyword>
<keyword evidence="10" id="KW-0067">ATP-binding</keyword>
<comment type="subcellular location">
    <subcellularLocation>
        <location evidence="2">Cell membrane</location>
        <topology evidence="2">Multi-pass membrane protein</topology>
    </subcellularLocation>
</comment>
<dbReference type="SMART" id="SM00304">
    <property type="entry name" value="HAMP"/>
    <property type="match status" value="1"/>
</dbReference>
<dbReference type="GO" id="GO:0005524">
    <property type="term" value="F:ATP binding"/>
    <property type="evidence" value="ECO:0007669"/>
    <property type="project" value="UniProtKB-KW"/>
</dbReference>
<evidence type="ECO:0000256" key="4">
    <source>
        <dbReference type="ARBA" id="ARBA00022475"/>
    </source>
</evidence>
<dbReference type="PRINTS" id="PR00344">
    <property type="entry name" value="BCTRLSENSOR"/>
</dbReference>
<dbReference type="RefSeq" id="WP_008703645.1">
    <property type="nucleotide sequence ID" value="NZ_BTHH01000016.1"/>
</dbReference>
<evidence type="ECO:0000256" key="7">
    <source>
        <dbReference type="ARBA" id="ARBA00022692"/>
    </source>
</evidence>
<dbReference type="InterPro" id="IPR003594">
    <property type="entry name" value="HATPase_dom"/>
</dbReference>
<keyword evidence="6 17" id="KW-0808">Transferase</keyword>
<dbReference type="EMBL" id="CABHOF010000039">
    <property type="protein sequence ID" value="VUX65774.1"/>
    <property type="molecule type" value="Genomic_DNA"/>
</dbReference>
<keyword evidence="7 14" id="KW-0812">Transmembrane</keyword>
<dbReference type="EC" id="2.7.13.3" evidence="3"/>
<reference evidence="17 19" key="1">
    <citation type="submission" date="2015-09" db="EMBL/GenBank/DDBJ databases">
        <authorList>
            <consortium name="Pathogen Informatics"/>
        </authorList>
    </citation>
    <scope>NUCLEOTIDE SEQUENCE [LARGE SCALE GENOMIC DNA]</scope>
    <source>
        <strain evidence="17 19">2789STDY5834863</strain>
    </source>
</reference>
<dbReference type="InterPro" id="IPR003661">
    <property type="entry name" value="HisK_dim/P_dom"/>
</dbReference>
<name>A0A174E4Z9_9FIRM</name>
<dbReference type="Gene3D" id="6.10.340.10">
    <property type="match status" value="1"/>
</dbReference>
<keyword evidence="9" id="KW-0418">Kinase</keyword>
<dbReference type="InterPro" id="IPR003660">
    <property type="entry name" value="HAMP_dom"/>
</dbReference>
<evidence type="ECO:0000313" key="18">
    <source>
        <dbReference type="EMBL" id="VUX65774.1"/>
    </source>
</evidence>
<evidence type="ECO:0000256" key="2">
    <source>
        <dbReference type="ARBA" id="ARBA00004651"/>
    </source>
</evidence>
<evidence type="ECO:0000256" key="11">
    <source>
        <dbReference type="ARBA" id="ARBA00022989"/>
    </source>
</evidence>
<dbReference type="SUPFAM" id="SSF158472">
    <property type="entry name" value="HAMP domain-like"/>
    <property type="match status" value="1"/>
</dbReference>
<dbReference type="Proteomes" id="UP000095431">
    <property type="component" value="Unassembled WGS sequence"/>
</dbReference>
<dbReference type="PROSITE" id="PS50885">
    <property type="entry name" value="HAMP"/>
    <property type="match status" value="1"/>
</dbReference>
<evidence type="ECO:0000256" key="6">
    <source>
        <dbReference type="ARBA" id="ARBA00022679"/>
    </source>
</evidence>
<dbReference type="Pfam" id="PF02518">
    <property type="entry name" value="HATPase_c"/>
    <property type="match status" value="1"/>
</dbReference>
<dbReference type="SMART" id="SM00387">
    <property type="entry name" value="HATPase_c"/>
    <property type="match status" value="1"/>
</dbReference>
<dbReference type="Pfam" id="PF00512">
    <property type="entry name" value="HisKA"/>
    <property type="match status" value="1"/>
</dbReference>
<evidence type="ECO:0000313" key="20">
    <source>
        <dbReference type="Proteomes" id="UP000366766"/>
    </source>
</evidence>
<evidence type="ECO:0000313" key="17">
    <source>
        <dbReference type="EMBL" id="CUO32517.1"/>
    </source>
</evidence>
<dbReference type="GO" id="GO:0005886">
    <property type="term" value="C:plasma membrane"/>
    <property type="evidence" value="ECO:0007669"/>
    <property type="project" value="UniProtKB-SubCell"/>
</dbReference>
<evidence type="ECO:0000256" key="14">
    <source>
        <dbReference type="SAM" id="Phobius"/>
    </source>
</evidence>
<keyword evidence="5" id="KW-0597">Phosphoprotein</keyword>